<keyword evidence="3" id="KW-1185">Reference proteome</keyword>
<evidence type="ECO:0000256" key="1">
    <source>
        <dbReference type="SAM" id="MobiDB-lite"/>
    </source>
</evidence>
<gene>
    <name evidence="2" type="ORF">ACA1_298830</name>
</gene>
<accession>L8H090</accession>
<sequence length="592" mass="61870">MNEGTGSTFNSPWPLSDGRQAPATVPTVTGTIVPPETLVWTSSEVQVNHANTYYAKRGLPAEAPNLGVTFNLYAIVPLGSTSASNLAYFVQTAPSNGKLYWEGVLIDETYDGPDIKGNRTHPYPELVYMPNDGFTGTDTMEYLSFYRGGDSELIAVTFTTGCRWIDNCNVCEGTVACEGCLEAQKDVCGVCFGNGTSCLGCDNVPNSGKQWDECQVCGGLNRDKDACAGCDGVPNSNLDFDACNECGRNNASMDRDPALRRIIDACGVCALPADANSTCRGCDGKVSFPPKLTDLCGICGGNNTVCLSGCDNLPNSRAIFDECGVCGGNGVSCKGCDGVPQRDPALRAKVDECGVCAGNGSTCADCDGVPNGPNPPDVCGECGGNGTSCLDCLGCPFGDAVRDVCGECNGNDSTCAGCDNVPEPNPVLRKVKDLCGTCGGNNSDCSHEWCNSTIPFSKFDACGVCEGDNSTCQCTSYRNRTVAMLDCVLLEWTLANAMAAVDEQLALLADTSRGLNMVELGSLNAVVGDQIKQLNSFATECSEHALVGPGGDRSWSSTTSSRAADTSRRSAATTDSTGTISRFAALLPLSTH</sequence>
<dbReference type="GeneID" id="14919419"/>
<proteinExistence type="predicted"/>
<reference evidence="2 3" key="1">
    <citation type="journal article" date="2013" name="Genome Biol.">
        <title>Genome of Acanthamoeba castellanii highlights extensive lateral gene transfer and early evolution of tyrosine kinase signaling.</title>
        <authorList>
            <person name="Clarke M."/>
            <person name="Lohan A.J."/>
            <person name="Liu B."/>
            <person name="Lagkouvardos I."/>
            <person name="Roy S."/>
            <person name="Zafar N."/>
            <person name="Bertelli C."/>
            <person name="Schilde C."/>
            <person name="Kianianmomeni A."/>
            <person name="Burglin T.R."/>
            <person name="Frech C."/>
            <person name="Turcotte B."/>
            <person name="Kopec K.O."/>
            <person name="Synnott J.M."/>
            <person name="Choo C."/>
            <person name="Paponov I."/>
            <person name="Finkler A."/>
            <person name="Soon Heng Tan C."/>
            <person name="Hutchins A.P."/>
            <person name="Weinmeier T."/>
            <person name="Rattei T."/>
            <person name="Chu J.S."/>
            <person name="Gimenez G."/>
            <person name="Irimia M."/>
            <person name="Rigden D.J."/>
            <person name="Fitzpatrick D.A."/>
            <person name="Lorenzo-Morales J."/>
            <person name="Bateman A."/>
            <person name="Chiu C.H."/>
            <person name="Tang P."/>
            <person name="Hegemann P."/>
            <person name="Fromm H."/>
            <person name="Raoult D."/>
            <person name="Greub G."/>
            <person name="Miranda-Saavedra D."/>
            <person name="Chen N."/>
            <person name="Nash P."/>
            <person name="Ginger M.L."/>
            <person name="Horn M."/>
            <person name="Schaap P."/>
            <person name="Caler L."/>
            <person name="Loftus B."/>
        </authorList>
    </citation>
    <scope>NUCLEOTIDE SEQUENCE [LARGE SCALE GENOMIC DNA]</scope>
    <source>
        <strain evidence="2 3">Neff</strain>
    </source>
</reference>
<feature type="compositionally biased region" description="Low complexity" evidence="1">
    <location>
        <begin position="552"/>
        <end position="576"/>
    </location>
</feature>
<dbReference type="VEuPathDB" id="AmoebaDB:ACA1_298830"/>
<evidence type="ECO:0000313" key="2">
    <source>
        <dbReference type="EMBL" id="ELR18640.1"/>
    </source>
</evidence>
<evidence type="ECO:0000313" key="3">
    <source>
        <dbReference type="Proteomes" id="UP000011083"/>
    </source>
</evidence>
<dbReference type="STRING" id="1257118.L8H090"/>
<protein>
    <submittedName>
        <fullName evidence="2">Uncharacterized protein</fullName>
    </submittedName>
</protein>
<dbReference type="AlphaFoldDB" id="L8H090"/>
<feature type="region of interest" description="Disordered" evidence="1">
    <location>
        <begin position="1"/>
        <end position="22"/>
    </location>
</feature>
<name>L8H090_ACACF</name>
<feature type="compositionally biased region" description="Polar residues" evidence="1">
    <location>
        <begin position="1"/>
        <end position="13"/>
    </location>
</feature>
<dbReference type="OrthoDB" id="20724at2759"/>
<dbReference type="KEGG" id="acan:ACA1_298830"/>
<dbReference type="RefSeq" id="XP_004340682.1">
    <property type="nucleotide sequence ID" value="XM_004340634.1"/>
</dbReference>
<organism evidence="2 3">
    <name type="scientific">Acanthamoeba castellanii (strain ATCC 30010 / Neff)</name>
    <dbReference type="NCBI Taxonomy" id="1257118"/>
    <lineage>
        <taxon>Eukaryota</taxon>
        <taxon>Amoebozoa</taxon>
        <taxon>Discosea</taxon>
        <taxon>Longamoebia</taxon>
        <taxon>Centramoebida</taxon>
        <taxon>Acanthamoebidae</taxon>
        <taxon>Acanthamoeba</taxon>
    </lineage>
</organism>
<dbReference type="Proteomes" id="UP000011083">
    <property type="component" value="Unassembled WGS sequence"/>
</dbReference>
<dbReference type="EMBL" id="KB007949">
    <property type="protein sequence ID" value="ELR18640.1"/>
    <property type="molecule type" value="Genomic_DNA"/>
</dbReference>
<feature type="region of interest" description="Disordered" evidence="1">
    <location>
        <begin position="548"/>
        <end position="576"/>
    </location>
</feature>